<dbReference type="WBParaSite" id="RSKR_0000045300.1">
    <property type="protein sequence ID" value="RSKR_0000045300.1"/>
    <property type="gene ID" value="RSKR_0000045300"/>
</dbReference>
<reference evidence="2" key="1">
    <citation type="submission" date="2016-11" db="UniProtKB">
        <authorList>
            <consortium name="WormBaseParasite"/>
        </authorList>
    </citation>
    <scope>IDENTIFICATION</scope>
    <source>
        <strain evidence="2">KR3021</strain>
    </source>
</reference>
<name>A0AC35TH04_9BILA</name>
<organism evidence="1 2">
    <name type="scientific">Rhabditophanes sp. KR3021</name>
    <dbReference type="NCBI Taxonomy" id="114890"/>
    <lineage>
        <taxon>Eukaryota</taxon>
        <taxon>Metazoa</taxon>
        <taxon>Ecdysozoa</taxon>
        <taxon>Nematoda</taxon>
        <taxon>Chromadorea</taxon>
        <taxon>Rhabditida</taxon>
        <taxon>Tylenchina</taxon>
        <taxon>Panagrolaimomorpha</taxon>
        <taxon>Strongyloidoidea</taxon>
        <taxon>Alloionematidae</taxon>
        <taxon>Rhabditophanes</taxon>
    </lineage>
</organism>
<accession>A0AC35TH04</accession>
<dbReference type="Proteomes" id="UP000095286">
    <property type="component" value="Unplaced"/>
</dbReference>
<sequence>MTGKITLTYFDGQGRAEVSRIILNYGGQEFEDKRVTFDKGWTDIKEQQPFKQLPVLEVDGSQIAQTIAIQTFLAKRYNLVGENDIEEALNLQFVIAMDDVQSNGKSMYYERDPAKKHEIYKVFEAEHIVPFLKLMSQFLIKNHGHLVGSSIGYADIALYQFLWPFINRHGLVIEGAVKEFYAKIGNDPKIKQYVESRPKSAF</sequence>
<proteinExistence type="predicted"/>
<evidence type="ECO:0000313" key="2">
    <source>
        <dbReference type="WBParaSite" id="RSKR_0000045300.1"/>
    </source>
</evidence>
<evidence type="ECO:0000313" key="1">
    <source>
        <dbReference type="Proteomes" id="UP000095286"/>
    </source>
</evidence>
<protein>
    <submittedName>
        <fullName evidence="2">Glutathione transferase</fullName>
    </submittedName>
</protein>